<organism evidence="6 7">
    <name type="scientific">Mycena venus</name>
    <dbReference type="NCBI Taxonomy" id="2733690"/>
    <lineage>
        <taxon>Eukaryota</taxon>
        <taxon>Fungi</taxon>
        <taxon>Dikarya</taxon>
        <taxon>Basidiomycota</taxon>
        <taxon>Agaricomycotina</taxon>
        <taxon>Agaricomycetes</taxon>
        <taxon>Agaricomycetidae</taxon>
        <taxon>Agaricales</taxon>
        <taxon>Marasmiineae</taxon>
        <taxon>Mycenaceae</taxon>
        <taxon>Mycena</taxon>
    </lineage>
</organism>
<evidence type="ECO:0000256" key="3">
    <source>
        <dbReference type="SAM" id="MobiDB-lite"/>
    </source>
</evidence>
<feature type="region of interest" description="Disordered" evidence="3">
    <location>
        <begin position="475"/>
        <end position="513"/>
    </location>
</feature>
<dbReference type="Pfam" id="PF00788">
    <property type="entry name" value="RA"/>
    <property type="match status" value="1"/>
</dbReference>
<name>A0A8H7D2R2_9AGAR</name>
<evidence type="ECO:0000256" key="2">
    <source>
        <dbReference type="PROSITE-ProRule" id="PRU00192"/>
    </source>
</evidence>
<comment type="caution">
    <text evidence="6">The sequence shown here is derived from an EMBL/GenBank/DDBJ whole genome shotgun (WGS) entry which is preliminary data.</text>
</comment>
<dbReference type="SUPFAM" id="SSF50044">
    <property type="entry name" value="SH3-domain"/>
    <property type="match status" value="2"/>
</dbReference>
<dbReference type="PROSITE" id="PS50002">
    <property type="entry name" value="SH3"/>
    <property type="match status" value="1"/>
</dbReference>
<sequence length="711" mass="77830">MSPLANQEPRASLISWWSDSNPGLQGPTINLHTAAKPLMKWMYYRQAVDIIKKRRGRPLSSETLEIYSSYLPLNYVSWATKAAIWAELADRATSQDDARAVVDSHIFPYIVQMLWSPDPRPRSWSCSLLGRLASHESTAPAILELKPCVQLTDFLHDKNSDVVREAMYALAQIARRIEGAQAIVEAKTLDQVLKLLESPNPDIRGMDLPAGWEACQSRAHCTSHLQIGCVCAACVSYGEAVSFCSGRDSDFLISEEDSDVIMPSFKRAQYVPPEISAPILDIKPPPSSLQQAEHDPTYSQSEESQFSPAKSEFSSSMPPEAPSMADSSDLISTPALPENSGTLKSFKVSLDDPTWKVLPAALKKYRINNDTWENYAMFICYGSTDNRIERCLSYNEKPLLLFRKLKDAKKNPVFMLKHIKDIRSPIAVAQQKHAARKAPFIMANGSATTSSTPSTSSPSLPQPLKLEVDLNAGQGAAAPTMNPAPAWSGHESPKRLNVDSDDVTPNTSREMPPVSASEVSYAIAIYPYMAEQEDELDVVVGDTFIILSRARGCRGWVPAGCLLETKVPVASAIAEATAAEGSGSGPSGSDSPPETPILPLSIISRNFPGIALMDYEKKREEELNLVKDDALRVFKWYNHWSYAVKEGGDRGWVPSWFIGKASTGPSTSVPSLLTSSIMEDTNQAQVSPMSPAFPAVQTGSSVAIIQHPQPF</sequence>
<evidence type="ECO:0000259" key="5">
    <source>
        <dbReference type="PROSITE" id="PS50200"/>
    </source>
</evidence>
<dbReference type="InterPro" id="IPR016024">
    <property type="entry name" value="ARM-type_fold"/>
</dbReference>
<feature type="compositionally biased region" description="Low complexity" evidence="3">
    <location>
        <begin position="446"/>
        <end position="463"/>
    </location>
</feature>
<dbReference type="CDD" id="cd00174">
    <property type="entry name" value="SH3"/>
    <property type="match status" value="2"/>
</dbReference>
<feature type="domain" description="Ras-associating" evidence="5">
    <location>
        <begin position="340"/>
        <end position="421"/>
    </location>
</feature>
<dbReference type="EMBL" id="JACAZI010000007">
    <property type="protein sequence ID" value="KAF7356891.1"/>
    <property type="molecule type" value="Genomic_DNA"/>
</dbReference>
<dbReference type="CDD" id="cd01786">
    <property type="entry name" value="RA_STE50"/>
    <property type="match status" value="1"/>
</dbReference>
<dbReference type="Gene3D" id="2.30.30.40">
    <property type="entry name" value="SH3 Domains"/>
    <property type="match status" value="2"/>
</dbReference>
<feature type="compositionally biased region" description="Polar residues" evidence="3">
    <location>
        <begin position="297"/>
        <end position="308"/>
    </location>
</feature>
<gene>
    <name evidence="6" type="ORF">MVEN_01024900</name>
</gene>
<dbReference type="Pfam" id="PF00018">
    <property type="entry name" value="SH3_1"/>
    <property type="match status" value="2"/>
</dbReference>
<dbReference type="GO" id="GO:0007165">
    <property type="term" value="P:signal transduction"/>
    <property type="evidence" value="ECO:0007669"/>
    <property type="project" value="InterPro"/>
</dbReference>
<dbReference type="SUPFAM" id="SSF54236">
    <property type="entry name" value="Ubiquitin-like"/>
    <property type="match status" value="1"/>
</dbReference>
<dbReference type="Gene3D" id="1.25.10.10">
    <property type="entry name" value="Leucine-rich Repeat Variant"/>
    <property type="match status" value="1"/>
</dbReference>
<feature type="domain" description="SH3" evidence="4">
    <location>
        <begin position="604"/>
        <end position="663"/>
    </location>
</feature>
<evidence type="ECO:0000256" key="1">
    <source>
        <dbReference type="ARBA" id="ARBA00022443"/>
    </source>
</evidence>
<dbReference type="InterPro" id="IPR036028">
    <property type="entry name" value="SH3-like_dom_sf"/>
</dbReference>
<evidence type="ECO:0000313" key="6">
    <source>
        <dbReference type="EMBL" id="KAF7356891.1"/>
    </source>
</evidence>
<accession>A0A8H7D2R2</accession>
<dbReference type="InterPro" id="IPR011989">
    <property type="entry name" value="ARM-like"/>
</dbReference>
<dbReference type="InterPro" id="IPR000159">
    <property type="entry name" value="RA_dom"/>
</dbReference>
<feature type="region of interest" description="Disordered" evidence="3">
    <location>
        <begin position="281"/>
        <end position="336"/>
    </location>
</feature>
<dbReference type="InterPro" id="IPR001452">
    <property type="entry name" value="SH3_domain"/>
</dbReference>
<dbReference type="AlphaFoldDB" id="A0A8H7D2R2"/>
<dbReference type="SMART" id="SM00314">
    <property type="entry name" value="RA"/>
    <property type="match status" value="1"/>
</dbReference>
<keyword evidence="7" id="KW-1185">Reference proteome</keyword>
<proteinExistence type="predicted"/>
<feature type="region of interest" description="Disordered" evidence="3">
    <location>
        <begin position="444"/>
        <end position="463"/>
    </location>
</feature>
<dbReference type="Gene3D" id="3.10.20.90">
    <property type="entry name" value="Phosphatidylinositol 3-kinase Catalytic Subunit, Chain A, domain 1"/>
    <property type="match status" value="1"/>
</dbReference>
<reference evidence="6" key="1">
    <citation type="submission" date="2020-05" db="EMBL/GenBank/DDBJ databases">
        <title>Mycena genomes resolve the evolution of fungal bioluminescence.</title>
        <authorList>
            <person name="Tsai I.J."/>
        </authorList>
    </citation>
    <scope>NUCLEOTIDE SEQUENCE</scope>
    <source>
        <strain evidence="6">CCC161011</strain>
    </source>
</reference>
<dbReference type="OrthoDB" id="8883818at2759"/>
<feature type="compositionally biased region" description="Low complexity" evidence="3">
    <location>
        <begin position="311"/>
        <end position="329"/>
    </location>
</feature>
<dbReference type="Proteomes" id="UP000620124">
    <property type="component" value="Unassembled WGS sequence"/>
</dbReference>
<dbReference type="SMART" id="SM00326">
    <property type="entry name" value="SH3"/>
    <property type="match status" value="2"/>
</dbReference>
<dbReference type="SUPFAM" id="SSF48371">
    <property type="entry name" value="ARM repeat"/>
    <property type="match status" value="1"/>
</dbReference>
<dbReference type="InterPro" id="IPR029071">
    <property type="entry name" value="Ubiquitin-like_domsf"/>
</dbReference>
<dbReference type="PROSITE" id="PS50200">
    <property type="entry name" value="RA"/>
    <property type="match status" value="1"/>
</dbReference>
<evidence type="ECO:0000313" key="7">
    <source>
        <dbReference type="Proteomes" id="UP000620124"/>
    </source>
</evidence>
<keyword evidence="1 2" id="KW-0728">SH3 domain</keyword>
<evidence type="ECO:0008006" key="8">
    <source>
        <dbReference type="Google" id="ProtNLM"/>
    </source>
</evidence>
<evidence type="ECO:0000259" key="4">
    <source>
        <dbReference type="PROSITE" id="PS50002"/>
    </source>
</evidence>
<protein>
    <recommendedName>
        <fullName evidence="8">SH3 domain-containing protein</fullName>
    </recommendedName>
</protein>